<name>A0AAD5SMT6_9FUNG</name>
<gene>
    <name evidence="2" type="ORF">HK097_002528</name>
</gene>
<accession>A0AAD5SMT6</accession>
<evidence type="ECO:0000256" key="1">
    <source>
        <dbReference type="SAM" id="MobiDB-lite"/>
    </source>
</evidence>
<evidence type="ECO:0000313" key="3">
    <source>
        <dbReference type="Proteomes" id="UP001212841"/>
    </source>
</evidence>
<dbReference type="Proteomes" id="UP001212841">
    <property type="component" value="Unassembled WGS sequence"/>
</dbReference>
<sequence length="84" mass="8951">MPFSTRQPISVPAQSYPSEPASPTQRPPRIFKRRNALTGPDSAIIRFREAMGYSNTTPTTIAPGGDALAPVTELAVQGGELVGR</sequence>
<reference evidence="2" key="1">
    <citation type="submission" date="2020-05" db="EMBL/GenBank/DDBJ databases">
        <title>Phylogenomic resolution of chytrid fungi.</title>
        <authorList>
            <person name="Stajich J.E."/>
            <person name="Amses K."/>
            <person name="Simmons R."/>
            <person name="Seto K."/>
            <person name="Myers J."/>
            <person name="Bonds A."/>
            <person name="Quandt C.A."/>
            <person name="Barry K."/>
            <person name="Liu P."/>
            <person name="Grigoriev I."/>
            <person name="Longcore J.E."/>
            <person name="James T.Y."/>
        </authorList>
    </citation>
    <scope>NUCLEOTIDE SEQUENCE</scope>
    <source>
        <strain evidence="2">JEL0318</strain>
    </source>
</reference>
<feature type="region of interest" description="Disordered" evidence="1">
    <location>
        <begin position="1"/>
        <end position="37"/>
    </location>
</feature>
<organism evidence="2 3">
    <name type="scientific">Rhizophlyctis rosea</name>
    <dbReference type="NCBI Taxonomy" id="64517"/>
    <lineage>
        <taxon>Eukaryota</taxon>
        <taxon>Fungi</taxon>
        <taxon>Fungi incertae sedis</taxon>
        <taxon>Chytridiomycota</taxon>
        <taxon>Chytridiomycota incertae sedis</taxon>
        <taxon>Chytridiomycetes</taxon>
        <taxon>Rhizophlyctidales</taxon>
        <taxon>Rhizophlyctidaceae</taxon>
        <taxon>Rhizophlyctis</taxon>
    </lineage>
</organism>
<evidence type="ECO:0000313" key="2">
    <source>
        <dbReference type="EMBL" id="KAJ3054148.1"/>
    </source>
</evidence>
<proteinExistence type="predicted"/>
<protein>
    <submittedName>
        <fullName evidence="2">Uncharacterized protein</fullName>
    </submittedName>
</protein>
<feature type="compositionally biased region" description="Polar residues" evidence="1">
    <location>
        <begin position="1"/>
        <end position="24"/>
    </location>
</feature>
<keyword evidence="3" id="KW-1185">Reference proteome</keyword>
<dbReference type="EMBL" id="JADGJD010000155">
    <property type="protein sequence ID" value="KAJ3054148.1"/>
    <property type="molecule type" value="Genomic_DNA"/>
</dbReference>
<dbReference type="AlphaFoldDB" id="A0AAD5SMT6"/>
<comment type="caution">
    <text evidence="2">The sequence shown here is derived from an EMBL/GenBank/DDBJ whole genome shotgun (WGS) entry which is preliminary data.</text>
</comment>